<keyword evidence="21" id="KW-0046">Antibiotic resistance</keyword>
<dbReference type="InterPro" id="IPR012338">
    <property type="entry name" value="Beta-lactam/transpept-like"/>
</dbReference>
<dbReference type="Gene3D" id="1.10.3810.10">
    <property type="entry name" value="Biosynthetic peptidoglycan transglycosylase-like"/>
    <property type="match status" value="1"/>
</dbReference>
<comment type="function">
    <text evidence="1">Cell wall formation. Synthesis of cross-linked peptidoglycan from the lipid intermediates. The enzyme has a penicillin-insensitive transglycosylase N-terminal domain (formation of linear glycan strands) and a penicillin-sensitive transpeptidase C-terminal domain (cross-linking of the peptide subunits).</text>
</comment>
<dbReference type="GO" id="GO:0008360">
    <property type="term" value="P:regulation of cell shape"/>
    <property type="evidence" value="ECO:0007669"/>
    <property type="project" value="UniProtKB-KW"/>
</dbReference>
<dbReference type="SUPFAM" id="SSF56601">
    <property type="entry name" value="beta-lactamase/transpeptidase-like"/>
    <property type="match status" value="1"/>
</dbReference>
<evidence type="ECO:0000256" key="7">
    <source>
        <dbReference type="ARBA" id="ARBA00018638"/>
    </source>
</evidence>
<dbReference type="UniPathway" id="UPA00219"/>
<keyword evidence="16" id="KW-0133">Cell shape</keyword>
<dbReference type="GO" id="GO:0046677">
    <property type="term" value="P:response to antibiotic"/>
    <property type="evidence" value="ECO:0007669"/>
    <property type="project" value="UniProtKB-KW"/>
</dbReference>
<dbReference type="InterPro" id="IPR001460">
    <property type="entry name" value="PCN-bd_Tpept"/>
</dbReference>
<evidence type="ECO:0000256" key="11">
    <source>
        <dbReference type="ARBA" id="ARBA00022670"/>
    </source>
</evidence>
<dbReference type="GO" id="GO:0008658">
    <property type="term" value="F:penicillin binding"/>
    <property type="evidence" value="ECO:0007669"/>
    <property type="project" value="InterPro"/>
</dbReference>
<comment type="catalytic activity">
    <reaction evidence="26">
        <text>[GlcNAc-(1-&gt;4)-Mur2Ac(oyl-L-Ala-gamma-D-Glu-L-Lys-D-Ala-D-Ala)](n)-di-trans,octa-cis-undecaprenyl diphosphate + beta-D-GlcNAc-(1-&gt;4)-Mur2Ac(oyl-L-Ala-gamma-D-Glu-L-Lys-D-Ala-D-Ala)-di-trans,octa-cis-undecaprenyl diphosphate = [GlcNAc-(1-&gt;4)-Mur2Ac(oyl-L-Ala-gamma-D-Glu-L-Lys-D-Ala-D-Ala)](n+1)-di-trans,octa-cis-undecaprenyl diphosphate + di-trans,octa-cis-undecaprenyl diphosphate + H(+)</text>
        <dbReference type="Rhea" id="RHEA:23708"/>
        <dbReference type="Rhea" id="RHEA-COMP:9602"/>
        <dbReference type="Rhea" id="RHEA-COMP:9603"/>
        <dbReference type="ChEBI" id="CHEBI:15378"/>
        <dbReference type="ChEBI" id="CHEBI:58405"/>
        <dbReference type="ChEBI" id="CHEBI:60033"/>
        <dbReference type="ChEBI" id="CHEBI:78435"/>
        <dbReference type="EC" id="2.4.99.28"/>
    </reaction>
</comment>
<feature type="domain" description="Penicillin-binding protein OB-like" evidence="32">
    <location>
        <begin position="350"/>
        <end position="455"/>
    </location>
</feature>
<keyword evidence="20 29" id="KW-0472">Membrane</keyword>
<reference evidence="33" key="1">
    <citation type="submission" date="2019-02" db="EMBL/GenBank/DDBJ databases">
        <authorList>
            <person name="Gruber-Vodicka R. H."/>
            <person name="Seah K. B. B."/>
        </authorList>
    </citation>
    <scope>NUCLEOTIDE SEQUENCE</scope>
    <source>
        <strain evidence="33">BECK_BY1</strain>
    </source>
</reference>
<evidence type="ECO:0000256" key="1">
    <source>
        <dbReference type="ARBA" id="ARBA00002624"/>
    </source>
</evidence>
<dbReference type="InterPro" id="IPR023346">
    <property type="entry name" value="Lysozyme-like_dom_sf"/>
</dbReference>
<dbReference type="InterPro" id="IPR036950">
    <property type="entry name" value="PBP_transglycosylase"/>
</dbReference>
<evidence type="ECO:0000256" key="17">
    <source>
        <dbReference type="ARBA" id="ARBA00022968"/>
    </source>
</evidence>
<evidence type="ECO:0000259" key="32">
    <source>
        <dbReference type="Pfam" id="PF17092"/>
    </source>
</evidence>
<keyword evidence="13" id="KW-0808">Transferase</keyword>
<evidence type="ECO:0000259" key="30">
    <source>
        <dbReference type="Pfam" id="PF00905"/>
    </source>
</evidence>
<keyword evidence="8" id="KW-1003">Cell membrane</keyword>
<feature type="domain" description="Glycosyl transferase family 51" evidence="31">
    <location>
        <begin position="90"/>
        <end position="264"/>
    </location>
</feature>
<dbReference type="EC" id="2.4.99.28" evidence="25"/>
<evidence type="ECO:0000256" key="2">
    <source>
        <dbReference type="ARBA" id="ARBA00004249"/>
    </source>
</evidence>
<dbReference type="FunFam" id="1.10.3810.10:FF:000003">
    <property type="entry name" value="Penicillin-binding protein 1a"/>
    <property type="match status" value="1"/>
</dbReference>
<keyword evidence="17" id="KW-0735">Signal-anchor</keyword>
<dbReference type="GO" id="GO:0005886">
    <property type="term" value="C:plasma membrane"/>
    <property type="evidence" value="ECO:0007669"/>
    <property type="project" value="UniProtKB-SubCell"/>
</dbReference>
<keyword evidence="15" id="KW-0378">Hydrolase</keyword>
<evidence type="ECO:0000256" key="14">
    <source>
        <dbReference type="ARBA" id="ARBA00022692"/>
    </source>
</evidence>
<evidence type="ECO:0000256" key="10">
    <source>
        <dbReference type="ARBA" id="ARBA00022645"/>
    </source>
</evidence>
<evidence type="ECO:0000256" key="6">
    <source>
        <dbReference type="ARBA" id="ARBA00012448"/>
    </source>
</evidence>
<dbReference type="GO" id="GO:0071555">
    <property type="term" value="P:cell wall organization"/>
    <property type="evidence" value="ECO:0007669"/>
    <property type="project" value="UniProtKB-KW"/>
</dbReference>
<keyword evidence="12" id="KW-0328">Glycosyltransferase</keyword>
<dbReference type="Gene3D" id="3.40.710.10">
    <property type="entry name" value="DD-peptidase/beta-lactamase superfamily"/>
    <property type="match status" value="2"/>
</dbReference>
<evidence type="ECO:0000256" key="13">
    <source>
        <dbReference type="ARBA" id="ARBA00022679"/>
    </source>
</evidence>
<comment type="subcellular location">
    <subcellularLocation>
        <location evidence="2">Cell inner membrane</location>
        <topology evidence="2">Single-pass type II membrane protein</topology>
    </subcellularLocation>
</comment>
<comment type="pathway">
    <text evidence="27">Glycan biosynthesis.</text>
</comment>
<dbReference type="GO" id="GO:0009252">
    <property type="term" value="P:peptidoglycan biosynthetic process"/>
    <property type="evidence" value="ECO:0007669"/>
    <property type="project" value="UniProtKB-UniPathway"/>
</dbReference>
<evidence type="ECO:0000256" key="26">
    <source>
        <dbReference type="ARBA" id="ARBA00049902"/>
    </source>
</evidence>
<dbReference type="InterPro" id="IPR050396">
    <property type="entry name" value="Glycosyltr_51/Transpeptidase"/>
</dbReference>
<evidence type="ECO:0000256" key="22">
    <source>
        <dbReference type="ARBA" id="ARBA00023268"/>
    </source>
</evidence>
<evidence type="ECO:0000256" key="25">
    <source>
        <dbReference type="ARBA" id="ARBA00044770"/>
    </source>
</evidence>
<dbReference type="GO" id="GO:0009002">
    <property type="term" value="F:serine-type D-Ala-D-Ala carboxypeptidase activity"/>
    <property type="evidence" value="ECO:0007669"/>
    <property type="project" value="UniProtKB-EC"/>
</dbReference>
<sequence>MKTQRDRFIPDFPGKVSKHSASPSPKTMKKRGGFLTFARIIGLMIILAGSVGLLIAVGGTCYLFPHLPSTDKLQDTHLQVPLRVYTRDQSLIAEFGEKRRIPLKIEDIPKTMINAVLAAEDKHFFKHPGVDWKGLIRAIVYLVRTGEKGPGGSTITMQVARNFFLGREKTYLRKANEILLALKIEQELSKEEILTLYLNKIFFGQRAYGVGAAAQVYYGTTLHALTLPQVAMIAGLPKAPSRFNPITDPAQAMIRRNYVLRRMHEINYINDEEYDAAIRASITAKLHYSRSVNVEAPYVAEMVRAWMEKKYKDAYTGGYRVYTTIHDKWQQYANEALHKTLLAYDRRHGYRGPERRFIQTIQDESSGKILGDLSSIGHLIPAVVKTVAEKSVHLIAQEIGEMELPWKALSWARHYQDRNEQALKPKTAAEILAPGDVIRLQKTESGWSLAQIPEVQGALVAVDPQDGSVRALTGGFDFYHSKFNRATQAERQPGSSFKPFIYSVALDAGLTPATLINDAPLVFVDTELETSWRPENYSGKWYGPTRIREALIHSRNLVSIRLLRKVGIWRVLDDLPRFGFDRERLPSDLSLALGSGTVTLVELASAYSIFANGGYRVSTYFIDYVLDADGKQIFKTQPLQVCQNCRSEQEQSPNEGIIDDLAAVEMESLPENEEETKSATAERQPHIALRAISAENAWLMNSMLRDVIRSGTGIRARRLGRSDLAGKTGTTNEQKDAWFCGFTPDLVTITWVGFDESQPLGTHETGARAALPMWMEFMGKALQGIPERKLERPNGLITVRIDPKTGQRVGANNPDSIFETFRVDNVPQPATTTPGSVRITEKLF</sequence>
<evidence type="ECO:0000256" key="19">
    <source>
        <dbReference type="ARBA" id="ARBA00022989"/>
    </source>
</evidence>
<keyword evidence="10" id="KW-0121">Carboxypeptidase</keyword>
<comment type="similarity">
    <text evidence="4">In the C-terminal section; belongs to the transpeptidase family.</text>
</comment>
<keyword evidence="14 29" id="KW-0812">Transmembrane</keyword>
<evidence type="ECO:0000256" key="29">
    <source>
        <dbReference type="SAM" id="Phobius"/>
    </source>
</evidence>
<dbReference type="Pfam" id="PF00912">
    <property type="entry name" value="Transgly"/>
    <property type="match status" value="1"/>
</dbReference>
<evidence type="ECO:0000256" key="9">
    <source>
        <dbReference type="ARBA" id="ARBA00022519"/>
    </source>
</evidence>
<protein>
    <recommendedName>
        <fullName evidence="7">Penicillin-binding protein 1A</fullName>
        <ecNumber evidence="25">2.4.99.28</ecNumber>
        <ecNumber evidence="6">3.4.16.4</ecNumber>
    </recommendedName>
</protein>
<keyword evidence="22" id="KW-0511">Multifunctional enzyme</keyword>
<accession>A0A451AAK4</accession>
<organism evidence="33">
    <name type="scientific">Candidatus Kentrum sp. TUN</name>
    <dbReference type="NCBI Taxonomy" id="2126343"/>
    <lineage>
        <taxon>Bacteria</taxon>
        <taxon>Pseudomonadati</taxon>
        <taxon>Pseudomonadota</taxon>
        <taxon>Gammaproteobacteria</taxon>
        <taxon>Candidatus Kentrum</taxon>
    </lineage>
</organism>
<dbReference type="NCBIfam" id="TIGR02074">
    <property type="entry name" value="PBP_1a_fam"/>
    <property type="match status" value="1"/>
</dbReference>
<dbReference type="GO" id="GO:0030288">
    <property type="term" value="C:outer membrane-bounded periplasmic space"/>
    <property type="evidence" value="ECO:0007669"/>
    <property type="project" value="TreeGrafter"/>
</dbReference>
<evidence type="ECO:0000256" key="16">
    <source>
        <dbReference type="ARBA" id="ARBA00022960"/>
    </source>
</evidence>
<evidence type="ECO:0000256" key="23">
    <source>
        <dbReference type="ARBA" id="ARBA00023316"/>
    </source>
</evidence>
<keyword evidence="9" id="KW-0997">Cell inner membrane</keyword>
<proteinExistence type="inferred from homology"/>
<keyword evidence="23" id="KW-0961">Cell wall biogenesis/degradation</keyword>
<dbReference type="Pfam" id="PF17092">
    <property type="entry name" value="PCB_OB"/>
    <property type="match status" value="1"/>
</dbReference>
<dbReference type="EC" id="3.4.16.4" evidence="6"/>
<dbReference type="PANTHER" id="PTHR32282:SF27">
    <property type="entry name" value="PENICILLIN-BINDING PROTEIN 1A"/>
    <property type="match status" value="1"/>
</dbReference>
<evidence type="ECO:0000256" key="3">
    <source>
        <dbReference type="ARBA" id="ARBA00004752"/>
    </source>
</evidence>
<evidence type="ECO:0000256" key="24">
    <source>
        <dbReference type="ARBA" id="ARBA00034000"/>
    </source>
</evidence>
<dbReference type="PANTHER" id="PTHR32282">
    <property type="entry name" value="BINDING PROTEIN TRANSPEPTIDASE, PUTATIVE-RELATED"/>
    <property type="match status" value="1"/>
</dbReference>
<evidence type="ECO:0000256" key="15">
    <source>
        <dbReference type="ARBA" id="ARBA00022801"/>
    </source>
</evidence>
<comment type="similarity">
    <text evidence="5">In the N-terminal section; belongs to the glycosyltransferase 51 family.</text>
</comment>
<keyword evidence="19 29" id="KW-1133">Transmembrane helix</keyword>
<name>A0A451AAK4_9GAMM</name>
<feature type="transmembrane region" description="Helical" evidence="29">
    <location>
        <begin position="36"/>
        <end position="65"/>
    </location>
</feature>
<dbReference type="InterPro" id="IPR001264">
    <property type="entry name" value="Glyco_trans_51"/>
</dbReference>
<gene>
    <name evidence="33" type="ORF">BECKTUN1418D_GA0071000_11952</name>
</gene>
<evidence type="ECO:0000256" key="27">
    <source>
        <dbReference type="ARBA" id="ARBA00060592"/>
    </source>
</evidence>
<keyword evidence="18" id="KW-0573">Peptidoglycan synthesis</keyword>
<keyword evidence="11" id="KW-0645">Protease</keyword>
<evidence type="ECO:0000256" key="20">
    <source>
        <dbReference type="ARBA" id="ARBA00023136"/>
    </source>
</evidence>
<dbReference type="GO" id="GO:0008955">
    <property type="term" value="F:peptidoglycan glycosyltransferase activity"/>
    <property type="evidence" value="ECO:0007669"/>
    <property type="project" value="UniProtKB-EC"/>
</dbReference>
<dbReference type="Pfam" id="PF00905">
    <property type="entry name" value="Transpeptidase"/>
    <property type="match status" value="1"/>
</dbReference>
<evidence type="ECO:0000256" key="4">
    <source>
        <dbReference type="ARBA" id="ARBA00007090"/>
    </source>
</evidence>
<comment type="catalytic activity">
    <reaction evidence="24">
        <text>Preferential cleavage: (Ac)2-L-Lys-D-Ala-|-D-Ala. Also transpeptidation of peptidyl-alanyl moieties that are N-acyl substituents of D-alanine.</text>
        <dbReference type="EC" id="3.4.16.4"/>
    </reaction>
</comment>
<evidence type="ECO:0000256" key="18">
    <source>
        <dbReference type="ARBA" id="ARBA00022984"/>
    </source>
</evidence>
<evidence type="ECO:0000256" key="21">
    <source>
        <dbReference type="ARBA" id="ARBA00023251"/>
    </source>
</evidence>
<dbReference type="EMBL" id="CAADFX010000195">
    <property type="protein sequence ID" value="VFK63045.1"/>
    <property type="molecule type" value="Genomic_DNA"/>
</dbReference>
<dbReference type="AlphaFoldDB" id="A0A451AAK4"/>
<evidence type="ECO:0000256" key="12">
    <source>
        <dbReference type="ARBA" id="ARBA00022676"/>
    </source>
</evidence>
<evidence type="ECO:0000256" key="8">
    <source>
        <dbReference type="ARBA" id="ARBA00022475"/>
    </source>
</evidence>
<evidence type="ECO:0000259" key="31">
    <source>
        <dbReference type="Pfam" id="PF00912"/>
    </source>
</evidence>
<dbReference type="InterPro" id="IPR031376">
    <property type="entry name" value="PCB_OB"/>
</dbReference>
<evidence type="ECO:0000313" key="33">
    <source>
        <dbReference type="EMBL" id="VFK63045.1"/>
    </source>
</evidence>
<comment type="pathway">
    <text evidence="3">Cell wall biogenesis; peptidoglycan biosynthesis.</text>
</comment>
<dbReference type="GO" id="GO:0006508">
    <property type="term" value="P:proteolysis"/>
    <property type="evidence" value="ECO:0007669"/>
    <property type="project" value="UniProtKB-KW"/>
</dbReference>
<dbReference type="SUPFAM" id="SSF53955">
    <property type="entry name" value="Lysozyme-like"/>
    <property type="match status" value="1"/>
</dbReference>
<feature type="region of interest" description="Disordered" evidence="28">
    <location>
        <begin position="1"/>
        <end position="28"/>
    </location>
</feature>
<feature type="domain" description="Penicillin-binding protein transpeptidase" evidence="30">
    <location>
        <begin position="457"/>
        <end position="745"/>
    </location>
</feature>
<evidence type="ECO:0000256" key="5">
    <source>
        <dbReference type="ARBA" id="ARBA00007739"/>
    </source>
</evidence>
<evidence type="ECO:0000256" key="28">
    <source>
        <dbReference type="SAM" id="MobiDB-lite"/>
    </source>
</evidence>